<accession>A0A4R9JDI6</accession>
<name>A0A4R9JDI6_9LEPT</name>
<dbReference type="EMBL" id="RQFY01000001">
    <property type="protein sequence ID" value="TGL36608.1"/>
    <property type="molecule type" value="Genomic_DNA"/>
</dbReference>
<sequence>MTCNKRKRYLNYLTVKDLDYKHPKEKRIYPNSKTGRIKICLLLIFFSFCQTTSFAHKEDPEDRFFLTNIVLDRIQKHQTKDSKFQNVICPMSPSCSHFVKEEFETSSFLTALFLSINRILYVENRLMQEFGQKRYVYKTGRGKLIDHKPIDQFSRDFDSFKQGFTDD</sequence>
<protein>
    <submittedName>
        <fullName evidence="1">Membrane protein insertion efficiency factor YidD</fullName>
    </submittedName>
</protein>
<evidence type="ECO:0000313" key="2">
    <source>
        <dbReference type="Proteomes" id="UP000297871"/>
    </source>
</evidence>
<dbReference type="AlphaFoldDB" id="A0A4R9JDI6"/>
<comment type="caution">
    <text evidence="1">The sequence shown here is derived from an EMBL/GenBank/DDBJ whole genome shotgun (WGS) entry which is preliminary data.</text>
</comment>
<dbReference type="Proteomes" id="UP000297871">
    <property type="component" value="Unassembled WGS sequence"/>
</dbReference>
<evidence type="ECO:0000313" key="1">
    <source>
        <dbReference type="EMBL" id="TGL36608.1"/>
    </source>
</evidence>
<keyword evidence="2" id="KW-1185">Reference proteome</keyword>
<dbReference type="OrthoDB" id="344805at2"/>
<organism evidence="1 2">
    <name type="scientific">Leptospira koniambonensis</name>
    <dbReference type="NCBI Taxonomy" id="2484950"/>
    <lineage>
        <taxon>Bacteria</taxon>
        <taxon>Pseudomonadati</taxon>
        <taxon>Spirochaetota</taxon>
        <taxon>Spirochaetia</taxon>
        <taxon>Leptospirales</taxon>
        <taxon>Leptospiraceae</taxon>
        <taxon>Leptospira</taxon>
    </lineage>
</organism>
<reference evidence="1" key="1">
    <citation type="journal article" date="2019" name="PLoS Negl. Trop. Dis.">
        <title>Revisiting the worldwide diversity of Leptospira species in the environment.</title>
        <authorList>
            <person name="Vincent A.T."/>
            <person name="Schiettekatte O."/>
            <person name="Bourhy P."/>
            <person name="Veyrier F.J."/>
            <person name="Picardeau M."/>
        </authorList>
    </citation>
    <scope>NUCLEOTIDE SEQUENCE [LARGE SCALE GENOMIC DNA]</scope>
    <source>
        <strain evidence="1">201800265</strain>
    </source>
</reference>
<proteinExistence type="predicted"/>
<gene>
    <name evidence="1" type="primary">yidD</name>
    <name evidence="1" type="ORF">EHQ52_01655</name>
</gene>